<dbReference type="STRING" id="1514971.AUR64_08810"/>
<dbReference type="Proteomes" id="UP000054387">
    <property type="component" value="Unassembled WGS sequence"/>
</dbReference>
<dbReference type="RefSeq" id="WP_058581085.1">
    <property type="nucleotide sequence ID" value="NZ_LOPU01000018.1"/>
</dbReference>
<evidence type="ECO:0000313" key="4">
    <source>
        <dbReference type="Proteomes" id="UP000054387"/>
    </source>
</evidence>
<evidence type="ECO:0000313" key="3">
    <source>
        <dbReference type="EMBL" id="KTG09730.1"/>
    </source>
</evidence>
<dbReference type="EMBL" id="LOPU01000018">
    <property type="protein sequence ID" value="KTG09730.1"/>
    <property type="molecule type" value="Genomic_DNA"/>
</dbReference>
<protein>
    <submittedName>
        <fullName evidence="3">RnhA operon protein</fullName>
    </submittedName>
</protein>
<accession>A0A0W1R9L3</accession>
<dbReference type="AlphaFoldDB" id="A0A0W1R9L3"/>
<sequence length="188" mass="21317">MAELPEDVQTTAERLTRLARDAVDSNEAEAYRERRESSLSEHGYTARYREADDTLILYPVEWIDDDGTVVLDRIDDTDRAVELSLSGTGEEDEWAAIEEHNSQLVATVEETAGEDHAANARAFADFMGNHYVRRVETAGTRELREFLTEYYPRNSWPTAAQKTKVRESLELLFEAAGEPFPGVTRTSR</sequence>
<evidence type="ECO:0000259" key="2">
    <source>
        <dbReference type="Pfam" id="PF23420"/>
    </source>
</evidence>
<dbReference type="InterPro" id="IPR055532">
    <property type="entry name" value="DUF7108_N"/>
</dbReference>
<dbReference type="InterPro" id="IPR056494">
    <property type="entry name" value="DUF7108_C"/>
</dbReference>
<proteinExistence type="predicted"/>
<dbReference type="Pfam" id="PF23420">
    <property type="entry name" value="DUF7108_C"/>
    <property type="match status" value="1"/>
</dbReference>
<keyword evidence="4" id="KW-1185">Reference proteome</keyword>
<evidence type="ECO:0000259" key="1">
    <source>
        <dbReference type="Pfam" id="PF23418"/>
    </source>
</evidence>
<name>A0A0W1R9L3_9EURY</name>
<comment type="caution">
    <text evidence="3">The sequence shown here is derived from an EMBL/GenBank/DDBJ whole genome shotgun (WGS) entry which is preliminary data.</text>
</comment>
<organism evidence="3 4">
    <name type="scientific">Haloprofundus marisrubri</name>
    <dbReference type="NCBI Taxonomy" id="1514971"/>
    <lineage>
        <taxon>Archaea</taxon>
        <taxon>Methanobacteriati</taxon>
        <taxon>Methanobacteriota</taxon>
        <taxon>Stenosarchaea group</taxon>
        <taxon>Halobacteria</taxon>
        <taxon>Halobacteriales</taxon>
        <taxon>Haloferacaceae</taxon>
        <taxon>Haloprofundus</taxon>
    </lineage>
</organism>
<reference evidence="3 4" key="1">
    <citation type="submission" date="2015-12" db="EMBL/GenBank/DDBJ databases">
        <title>Haloprofundus marisrubri gen. nov., sp. nov., an extremely halophilic archaeon isolated from the Discovery deep brine-seawater interface in the Red Sea.</title>
        <authorList>
            <person name="Zhang G."/>
            <person name="Stingl U."/>
            <person name="Rashid M."/>
        </authorList>
    </citation>
    <scope>NUCLEOTIDE SEQUENCE [LARGE SCALE GENOMIC DNA]</scope>
    <source>
        <strain evidence="3 4">SB9</strain>
    </source>
</reference>
<feature type="domain" description="DUF7108" evidence="2">
    <location>
        <begin position="92"/>
        <end position="179"/>
    </location>
</feature>
<dbReference type="Pfam" id="PF23418">
    <property type="entry name" value="DUF7108"/>
    <property type="match status" value="1"/>
</dbReference>
<feature type="domain" description="DUF7108" evidence="1">
    <location>
        <begin position="3"/>
        <end position="87"/>
    </location>
</feature>
<dbReference type="OrthoDB" id="203809at2157"/>
<gene>
    <name evidence="3" type="ORF">AUR64_08810</name>
</gene>